<feature type="compositionally biased region" description="Basic and acidic residues" evidence="5">
    <location>
        <begin position="561"/>
        <end position="585"/>
    </location>
</feature>
<gene>
    <name evidence="9" type="ORF">CC80DRAFT_560920</name>
</gene>
<evidence type="ECO:0000259" key="7">
    <source>
        <dbReference type="Pfam" id="PF11732"/>
    </source>
</evidence>
<dbReference type="Proteomes" id="UP000800035">
    <property type="component" value="Unassembled WGS sequence"/>
</dbReference>
<feature type="compositionally biased region" description="Polar residues" evidence="5">
    <location>
        <begin position="82"/>
        <end position="98"/>
    </location>
</feature>
<feature type="compositionally biased region" description="Basic and acidic residues" evidence="5">
    <location>
        <begin position="2125"/>
        <end position="2214"/>
    </location>
</feature>
<feature type="compositionally biased region" description="Basic and acidic residues" evidence="5">
    <location>
        <begin position="1765"/>
        <end position="1793"/>
    </location>
</feature>
<feature type="compositionally biased region" description="Low complexity" evidence="5">
    <location>
        <begin position="54"/>
        <end position="63"/>
    </location>
</feature>
<feature type="compositionally biased region" description="Polar residues" evidence="5">
    <location>
        <begin position="1638"/>
        <end position="1652"/>
    </location>
</feature>
<reference evidence="9" key="1">
    <citation type="journal article" date="2020" name="Stud. Mycol.">
        <title>101 Dothideomycetes genomes: a test case for predicting lifestyles and emergence of pathogens.</title>
        <authorList>
            <person name="Haridas S."/>
            <person name="Albert R."/>
            <person name="Binder M."/>
            <person name="Bloem J."/>
            <person name="Labutti K."/>
            <person name="Salamov A."/>
            <person name="Andreopoulos B."/>
            <person name="Baker S."/>
            <person name="Barry K."/>
            <person name="Bills G."/>
            <person name="Bluhm B."/>
            <person name="Cannon C."/>
            <person name="Castanera R."/>
            <person name="Culley D."/>
            <person name="Daum C."/>
            <person name="Ezra D."/>
            <person name="Gonzalez J."/>
            <person name="Henrissat B."/>
            <person name="Kuo A."/>
            <person name="Liang C."/>
            <person name="Lipzen A."/>
            <person name="Lutzoni F."/>
            <person name="Magnuson J."/>
            <person name="Mondo S."/>
            <person name="Nolan M."/>
            <person name="Ohm R."/>
            <person name="Pangilinan J."/>
            <person name="Park H.-J."/>
            <person name="Ramirez L."/>
            <person name="Alfaro M."/>
            <person name="Sun H."/>
            <person name="Tritt A."/>
            <person name="Yoshinaga Y."/>
            <person name="Zwiers L.-H."/>
            <person name="Turgeon B."/>
            <person name="Goodwin S."/>
            <person name="Spatafora J."/>
            <person name="Crous P."/>
            <person name="Grigoriev I."/>
        </authorList>
    </citation>
    <scope>NUCLEOTIDE SEQUENCE</scope>
    <source>
        <strain evidence="9">CBS 675.92</strain>
    </source>
</reference>
<dbReference type="Pfam" id="PF11262">
    <property type="entry name" value="Tho2"/>
    <property type="match status" value="1"/>
</dbReference>
<feature type="compositionally biased region" description="Basic and acidic residues" evidence="5">
    <location>
        <begin position="2220"/>
        <end position="2234"/>
    </location>
</feature>
<feature type="domain" description="THO complex subunitTHOC2 N-terminal" evidence="7">
    <location>
        <begin position="844"/>
        <end position="917"/>
    </location>
</feature>
<feature type="compositionally biased region" description="Basic residues" evidence="5">
    <location>
        <begin position="1"/>
        <end position="10"/>
    </location>
</feature>
<feature type="compositionally biased region" description="Basic and acidic residues" evidence="5">
    <location>
        <begin position="1689"/>
        <end position="1710"/>
    </location>
</feature>
<name>A0A6A5U8W4_9PLEO</name>
<feature type="domain" description="THO complex subunit 2 N-terminal" evidence="8">
    <location>
        <begin position="121"/>
        <end position="842"/>
    </location>
</feature>
<comment type="subcellular location">
    <subcellularLocation>
        <location evidence="1">Nucleus</location>
    </subcellularLocation>
</comment>
<dbReference type="InterPro" id="IPR021418">
    <property type="entry name" value="THO_THOC2_C"/>
</dbReference>
<dbReference type="Pfam" id="PF16134">
    <property type="entry name" value="THOC2_N"/>
    <property type="match status" value="1"/>
</dbReference>
<feature type="region of interest" description="Disordered" evidence="5">
    <location>
        <begin position="524"/>
        <end position="592"/>
    </location>
</feature>
<dbReference type="PANTHER" id="PTHR21597">
    <property type="entry name" value="THO2 PROTEIN"/>
    <property type="match status" value="1"/>
</dbReference>
<feature type="compositionally biased region" description="Basic and acidic residues" evidence="5">
    <location>
        <begin position="1668"/>
        <end position="1679"/>
    </location>
</feature>
<evidence type="ECO:0000256" key="3">
    <source>
        <dbReference type="ARBA" id="ARBA00019596"/>
    </source>
</evidence>
<dbReference type="GO" id="GO:0003729">
    <property type="term" value="F:mRNA binding"/>
    <property type="evidence" value="ECO:0007669"/>
    <property type="project" value="TreeGrafter"/>
</dbReference>
<evidence type="ECO:0000256" key="5">
    <source>
        <dbReference type="SAM" id="MobiDB-lite"/>
    </source>
</evidence>
<protein>
    <recommendedName>
        <fullName evidence="3">THO complex subunit 2</fullName>
    </recommendedName>
</protein>
<keyword evidence="10" id="KW-1185">Reference proteome</keyword>
<comment type="similarity">
    <text evidence="2">Belongs to the THOC2 family.</text>
</comment>
<proteinExistence type="inferred from homology"/>
<sequence>MAPGYKRKRGDGRNYSQDDDAPNRPSPHRPQPMRDNLAQNYSANSPRGGRRGSRNNSNRGANNTPQSPGLAQPSPTMPPPANTHQSSRSGPATPSNTAPPRLPPPNKPRPNLEAMEINDHLTVERVTKWTTEARDELVQVAIRLQLSGDMAGLSLLFHEIIEASIKQYMDPAELGLMVRDIVHAPTHENLDSITLFLDCVATATVELTAWDVLKKFLIETDIPLGRMRSILEAEQLIGMGLVRTSFNKMAVRKTTDAIYRQANYNLLREESEGFSKLMTEYFTTVSNEPPTADVCSETYQRVNAFIGSFDLDVGRTLDVTLDVFANLLVKHCKFFVKFLRASAWWPVLQGTEGRSWEEPVVQPLPGWVLPDSKLWYYTDKEKEHQLELREARDNQFWRDVAELESKRSGMGLKVFFALGARKVTGTNTTETEAAQSSKKNPWANTWIAETGTLPPLGNDIAAQLLGFKLQFYAANHRDDGDVLPDNLIYLAALLIKIGFISILDLWPHLYPLDESMPAHKLKLEQEKAEREAKEKKARGGTNALEMAGALPDDTPQTQASRLREAESKPSSKPESERTTPVKPEDETNSLPEPADQKVALLRSLLCIGAIPEALFILGRFPWLLDLYPDLHTYILRLAHHSLSKVYESSRPVPLAKIPVTFKGVDSNIVPRPGNFQTRRVLRWPKLDQKDAGEGVDYRFYWEDWMDNVPVCQTVDDVFLLCSTWLSLIGPECGKDVTLLTKLARIGKKSLTDQPSDDNRKRWMGLSASLLVPALTFTGQNPGVVNETWELLRHFDTAERYTIYSNWFRSTKPVMRNAFKTVTDETKRLLSRVAATNTRPMGRAMAKLACPCPGTVFELTLKQGQSYINMIDALVECSRYLTPLGYDCLTWTLVDSLLKNDRSTLQGDGMLVKGWLKHTAIFIGKVYKRYSYMNATPVLQLVKEQVFRPEGELFMLVVLEQLLTTMGGIGLSGALTEARVLALSAGPALRAYTLEHHLGDRRHEGKFASRRLLRCLDQTKDSDESALAPEILIALAQQVMSYPFRPELKDVPDKVVFTNYDKLRSNFAQFIDFLRENLTVREFDTQTPGVVELMSDFGLDPNVAFQISRVSVAAKVNAARITNYSTPNGTPTDGDVTMGGTDNAVITNGVATPPVDPVHKASSNEVDVEMKDATSTNPLALPRSNHEIDAIVGQLKTALPDKYGSYSFLNFFVTFWTLDLKDVLPIEHDELKKQYEDAKEHIKKKVPERFNQRQAKEECERLSKEYQQGMKTAQLTQAGLSGEMQQWFSEVAKTGQTSAQLHDKLLQDCFFPRLRTSLQDAQFSSTMLFFMHRTGVPAFRLPKFLDQLFIHNRIANMILMMSEEEAKCLGRFINDILRELQRWHEDKKLYEKCALGDNQQLPGFSRSFNPDGTPSTFLDYDQFRILHCKWHVALCSALKSCLKSGQYTEYRNSVSILKAVSPAFPKVDHMAADLRQFIEGYAKDDDRDDVKVAANSLLFEFKKSAKTLKTESFFRTGVNPPVNNAAAPSRTTSEQPKTPQPPETATKKLNAAVPVFKPKNTEVNGQSKPAPANNGPGDQKPAASTISAPSPRMNGKDVTKPLSGPSESNTTRPPLGRPVARPDASQPSPIPANAVPSRPDSQNTNQPTNSNRPPHSLPTRPDPQPPRSRQPERPNDRAPEYRPSPASEYGRLDRSRDGIPRDGLPEREITPSRRRSRSPLRGPNTAPDRRAEWANREARDYEDRALRPPLRDARGPHNRATPYGDSPRDPRDPRDVRDQRDYREREPLRERLEPRPPPPPSHLPPADGRGRMHASPMLSNDAHPHRREAPPNALHAERGGALPPRPPINATPPANDRAMINPERAALIDDDRVRMDPPRYDRDARHDARNEGRRDEPSSRRDRGSRPQSRPQSPRRDERSSAAYHSSDARRDYREERLPPHPATRERRDEAVNIPPTGPRGGRDAMAASISRDMFQPSQPPRVRAHPSQDPNYGRLNQPVDAPPPSGPRHPASDRRDTQNHNPVAAPPTAPAAQQAGIHPSRISNIRGPPLQTDVPAATPSGPRGSARTPQQPIPSPSTRNPPTGPASAERGPRHANSRNPVRDINTVLSANAQNTPPTVPPSSERPPERSSRRGEQARRERSRTPDRRGDDRSRGEKRERSRRDPQEPREPREPRESRDGRERSDRDRERERKGDDRDRRSRGGGGDDTRDRGDGKRRRDTQDQPHGETKRSRR</sequence>
<dbReference type="GO" id="GO:0000445">
    <property type="term" value="C:THO complex part of transcription export complex"/>
    <property type="evidence" value="ECO:0007669"/>
    <property type="project" value="TreeGrafter"/>
</dbReference>
<dbReference type="GO" id="GO:0006397">
    <property type="term" value="P:mRNA processing"/>
    <property type="evidence" value="ECO:0007669"/>
    <property type="project" value="InterPro"/>
</dbReference>
<feature type="compositionally biased region" description="Basic and acidic residues" evidence="5">
    <location>
        <begin position="1926"/>
        <end position="1950"/>
    </location>
</feature>
<feature type="region of interest" description="Disordered" evidence="5">
    <location>
        <begin position="1557"/>
        <end position="2234"/>
    </location>
</feature>
<evidence type="ECO:0000313" key="10">
    <source>
        <dbReference type="Proteomes" id="UP000800035"/>
    </source>
</evidence>
<evidence type="ECO:0000259" key="8">
    <source>
        <dbReference type="Pfam" id="PF16134"/>
    </source>
</evidence>
<feature type="compositionally biased region" description="Basic and acidic residues" evidence="5">
    <location>
        <begin position="524"/>
        <end position="534"/>
    </location>
</feature>
<keyword evidence="4" id="KW-0539">Nucleus</keyword>
<dbReference type="InterPro" id="IPR021726">
    <property type="entry name" value="THO_THOC2_N"/>
</dbReference>
<feature type="compositionally biased region" description="Basic and acidic residues" evidence="5">
    <location>
        <begin position="1726"/>
        <end position="1754"/>
    </location>
</feature>
<evidence type="ECO:0000256" key="2">
    <source>
        <dbReference type="ARBA" id="ARBA00007857"/>
    </source>
</evidence>
<feature type="compositionally biased region" description="Polar residues" evidence="5">
    <location>
        <begin position="2106"/>
        <end position="2116"/>
    </location>
</feature>
<accession>A0A6A5U8W4</accession>
<evidence type="ECO:0000256" key="4">
    <source>
        <dbReference type="ARBA" id="ARBA00023242"/>
    </source>
</evidence>
<dbReference type="GO" id="GO:0006406">
    <property type="term" value="P:mRNA export from nucleus"/>
    <property type="evidence" value="ECO:0007669"/>
    <property type="project" value="InterPro"/>
</dbReference>
<dbReference type="Pfam" id="PF11732">
    <property type="entry name" value="Thoc2"/>
    <property type="match status" value="1"/>
</dbReference>
<dbReference type="InterPro" id="IPR040007">
    <property type="entry name" value="Tho2"/>
</dbReference>
<feature type="region of interest" description="Disordered" evidence="5">
    <location>
        <begin position="1514"/>
        <end position="1545"/>
    </location>
</feature>
<feature type="compositionally biased region" description="Basic and acidic residues" evidence="5">
    <location>
        <begin position="1865"/>
        <end position="1904"/>
    </location>
</feature>
<evidence type="ECO:0000313" key="9">
    <source>
        <dbReference type="EMBL" id="KAF1957557.1"/>
    </source>
</evidence>
<organism evidence="9 10">
    <name type="scientific">Byssothecium circinans</name>
    <dbReference type="NCBI Taxonomy" id="147558"/>
    <lineage>
        <taxon>Eukaryota</taxon>
        <taxon>Fungi</taxon>
        <taxon>Dikarya</taxon>
        <taxon>Ascomycota</taxon>
        <taxon>Pezizomycotina</taxon>
        <taxon>Dothideomycetes</taxon>
        <taxon>Pleosporomycetidae</taxon>
        <taxon>Pleosporales</taxon>
        <taxon>Massarineae</taxon>
        <taxon>Massarinaceae</taxon>
        <taxon>Byssothecium</taxon>
    </lineage>
</organism>
<dbReference type="EMBL" id="ML976989">
    <property type="protein sequence ID" value="KAF1957557.1"/>
    <property type="molecule type" value="Genomic_DNA"/>
</dbReference>
<evidence type="ECO:0000259" key="6">
    <source>
        <dbReference type="Pfam" id="PF11262"/>
    </source>
</evidence>
<dbReference type="PANTHER" id="PTHR21597:SF0">
    <property type="entry name" value="THO COMPLEX SUBUNIT 2"/>
    <property type="match status" value="1"/>
</dbReference>
<dbReference type="OrthoDB" id="29024at2759"/>
<dbReference type="InterPro" id="IPR032302">
    <property type="entry name" value="THOC2_N"/>
</dbReference>
<feature type="region of interest" description="Disordered" evidence="5">
    <location>
        <begin position="1"/>
        <end position="112"/>
    </location>
</feature>
<feature type="domain" description="THO complex subunitTHOC2 C-terminal" evidence="6">
    <location>
        <begin position="1209"/>
        <end position="1497"/>
    </location>
</feature>
<evidence type="ECO:0000256" key="1">
    <source>
        <dbReference type="ARBA" id="ARBA00004123"/>
    </source>
</evidence>